<protein>
    <recommendedName>
        <fullName evidence="4">Big-1 domain-containing protein</fullName>
    </recommendedName>
</protein>
<evidence type="ECO:0000313" key="6">
    <source>
        <dbReference type="Proteomes" id="UP001168620"/>
    </source>
</evidence>
<dbReference type="Gene3D" id="2.60.40.1120">
    <property type="entry name" value="Carboxypeptidase-like, regulatory domain"/>
    <property type="match status" value="1"/>
</dbReference>
<dbReference type="RefSeq" id="WP_300951332.1">
    <property type="nucleotide sequence ID" value="NZ_JAUHJQ010000002.1"/>
</dbReference>
<reference evidence="5" key="1">
    <citation type="submission" date="2023-06" db="EMBL/GenBank/DDBJ databases">
        <title>Draft genome sequence of Nocardioides sp. SOB77.</title>
        <authorList>
            <person name="Zhang G."/>
        </authorList>
    </citation>
    <scope>NUCLEOTIDE SEQUENCE</scope>
    <source>
        <strain evidence="5">SOB77</strain>
    </source>
</reference>
<organism evidence="5 6">
    <name type="scientific">Nocardioides oceani</name>
    <dbReference type="NCBI Taxonomy" id="3058369"/>
    <lineage>
        <taxon>Bacteria</taxon>
        <taxon>Bacillati</taxon>
        <taxon>Actinomycetota</taxon>
        <taxon>Actinomycetes</taxon>
        <taxon>Propionibacteriales</taxon>
        <taxon>Nocardioidaceae</taxon>
        <taxon>Nocardioides</taxon>
    </lineage>
</organism>
<evidence type="ECO:0000313" key="5">
    <source>
        <dbReference type="EMBL" id="MDN4172409.1"/>
    </source>
</evidence>
<evidence type="ECO:0000256" key="2">
    <source>
        <dbReference type="SAM" id="MobiDB-lite"/>
    </source>
</evidence>
<dbReference type="InterPro" id="IPR008964">
    <property type="entry name" value="Invasin/intimin_cell_adhesion"/>
</dbReference>
<feature type="chain" id="PRO_5046823646" description="Big-1 domain-containing protein" evidence="3">
    <location>
        <begin position="33"/>
        <end position="971"/>
    </location>
</feature>
<evidence type="ECO:0000256" key="1">
    <source>
        <dbReference type="ARBA" id="ARBA00010116"/>
    </source>
</evidence>
<keyword evidence="6" id="KW-1185">Reference proteome</keyword>
<keyword evidence="3" id="KW-0732">Signal</keyword>
<dbReference type="Proteomes" id="UP001168620">
    <property type="component" value="Unassembled WGS sequence"/>
</dbReference>
<feature type="domain" description="Big-1" evidence="4">
    <location>
        <begin position="255"/>
        <end position="354"/>
    </location>
</feature>
<dbReference type="InterPro" id="IPR003344">
    <property type="entry name" value="Big_1_dom"/>
</dbReference>
<feature type="region of interest" description="Disordered" evidence="2">
    <location>
        <begin position="291"/>
        <end position="316"/>
    </location>
</feature>
<feature type="compositionally biased region" description="Polar residues" evidence="2">
    <location>
        <begin position="294"/>
        <end position="305"/>
    </location>
</feature>
<feature type="signal peptide" evidence="3">
    <location>
        <begin position="1"/>
        <end position="32"/>
    </location>
</feature>
<dbReference type="PROSITE" id="PS51127">
    <property type="entry name" value="BIG1"/>
    <property type="match status" value="1"/>
</dbReference>
<gene>
    <name evidence="5" type="ORF">QWY28_05605</name>
</gene>
<dbReference type="Gene3D" id="2.60.40.10">
    <property type="entry name" value="Immunoglobulins"/>
    <property type="match status" value="1"/>
</dbReference>
<accession>A0ABT8FCU0</accession>
<name>A0ABT8FCU0_9ACTN</name>
<comment type="similarity">
    <text evidence="1">Belongs to the intimin/invasin family.</text>
</comment>
<dbReference type="SUPFAM" id="SSF49373">
    <property type="entry name" value="Invasin/intimin cell-adhesion fragments"/>
    <property type="match status" value="1"/>
</dbReference>
<evidence type="ECO:0000256" key="3">
    <source>
        <dbReference type="SAM" id="SignalP"/>
    </source>
</evidence>
<proteinExistence type="inferred from homology"/>
<dbReference type="EMBL" id="JAUHJQ010000002">
    <property type="protein sequence ID" value="MDN4172409.1"/>
    <property type="molecule type" value="Genomic_DNA"/>
</dbReference>
<comment type="caution">
    <text evidence="5">The sequence shown here is derived from an EMBL/GenBank/DDBJ whole genome shotgun (WGS) entry which is preliminary data.</text>
</comment>
<dbReference type="InterPro" id="IPR013783">
    <property type="entry name" value="Ig-like_fold"/>
</dbReference>
<evidence type="ECO:0000259" key="4">
    <source>
        <dbReference type="PROSITE" id="PS51127"/>
    </source>
</evidence>
<sequence length="971" mass="99682">MRSSGIKKGLAGSAITALAVTGVPLMAGTANAVPLDTQVQGLTLLTGDGDAETLSFDNDGTNTTESLVAVAPSSITSITFQYRRGTTGAWQNIGGPVTRNADGAFVAEWTQPTDVRTGDTVELRAVPNTGEGNAVVQSATVVSGQPTVELGTEGNRGFFRDPIDGDGNVAVRGTTSAPTGDISVTDALNTGGTVTGLSSTRGQDGVSRFAGVLRYPANGYPFAAGTEANQAALTATAGTDEDTEASTYYLQTVRTVAVTPARTNIPEGGTTTATVTVTDQNGNPVAGANVGFTRDTNTTDQNPATDNPKVGETDANGQVTLTGLGAGTYVAYADTNSSPGYQEADVEAPSFTLGAYQQQPTTVSVAAEPNRAAYDLDELANTVFTASVDDQQGNGVAGQPVQYRWTVDPSGTGANQSTEWTSTTATTNEDGEVAIPFANPAAGGTQVPGAYTLEVRRPNVGGTGLINGQPLTFQAAESEITFAEGANANAPVNGSYTVVGRLALTGTGGANLAGRTVTITETGNGDVSFAPTAQQPNGTTVAGGTATATTDANGEFRVVLTDPPVAPNVTPTPETTVVNAVATGLQGTGDAPTADAAAQTTVSFAQQAQVGSIDVAVQSLFDGNPAPGKPVDLDITVRGQAQSGQQGAALNDVPVTVSVDKGFLSPNAETRDDLALDAENDDAGDLFGVYQDLGKDEQVSTGDAGNEAGIVATIGRDEGFDDDGRVTATITVTAGGVTETRTVTYDSRNALNVEEVELDRRGEGPATIGQDVRFNLFARDQFGNLVGDQQATISDDTPEADIRTDGEFNRTLTDFANANADVVASSQNEVVQTLTAALDVARTTVDADGDPVTATRTATADSEPITWREAVTPPEPQQPEAIVAKLTGNDNGAKRDVLKVKTRKVAAGATVKLFRVVNGKQKLVTTAKLNASGAKTFRVADKNGKKFTKYVAKVVKQSAHKGATTNVKRVR</sequence>